<dbReference type="SUPFAM" id="SSF140869">
    <property type="entry name" value="GUN4-like"/>
    <property type="match status" value="1"/>
</dbReference>
<feature type="domain" description="GUN4 N-terminal ARM-like repeat" evidence="2">
    <location>
        <begin position="37"/>
        <end position="112"/>
    </location>
</feature>
<evidence type="ECO:0000313" key="4">
    <source>
        <dbReference type="Proteomes" id="UP001231370"/>
    </source>
</evidence>
<dbReference type="InterPro" id="IPR016024">
    <property type="entry name" value="ARM-type_fold"/>
</dbReference>
<name>A0ABT7BGI6_9CYAN</name>
<dbReference type="Pfam" id="PF05419">
    <property type="entry name" value="GUN4"/>
    <property type="match status" value="1"/>
</dbReference>
<dbReference type="SUPFAM" id="SSF48371">
    <property type="entry name" value="ARM repeat"/>
    <property type="match status" value="1"/>
</dbReference>
<dbReference type="PANTHER" id="PTHR34800:SF1">
    <property type="entry name" value="TETRAPYRROLE-BINDING PROTEIN, CHLOROPLASTIC"/>
    <property type="match status" value="1"/>
</dbReference>
<dbReference type="InterPro" id="IPR037215">
    <property type="entry name" value="GUN4-like_sf"/>
</dbReference>
<dbReference type="PANTHER" id="PTHR34800">
    <property type="entry name" value="TETRAPYRROLE-BINDING PROTEIN, CHLOROPLASTIC"/>
    <property type="match status" value="1"/>
</dbReference>
<evidence type="ECO:0000313" key="3">
    <source>
        <dbReference type="EMBL" id="MDJ1178285.1"/>
    </source>
</evidence>
<dbReference type="CDD" id="cd16383">
    <property type="entry name" value="GUN4"/>
    <property type="match status" value="1"/>
</dbReference>
<dbReference type="EMBL" id="JAQPOK010000041">
    <property type="protein sequence ID" value="MDJ1178285.1"/>
    <property type="molecule type" value="Genomic_DNA"/>
</dbReference>
<organism evidence="3 4">
    <name type="scientific">Roseofilum halophilum BLCC-M91</name>
    <dbReference type="NCBI Taxonomy" id="3022259"/>
    <lineage>
        <taxon>Bacteria</taxon>
        <taxon>Bacillati</taxon>
        <taxon>Cyanobacteriota</taxon>
        <taxon>Cyanophyceae</taxon>
        <taxon>Desertifilales</taxon>
        <taxon>Desertifilaceae</taxon>
        <taxon>Roseofilum</taxon>
        <taxon>Roseofilum halophilum</taxon>
    </lineage>
</organism>
<protein>
    <submittedName>
        <fullName evidence="3">GUN4 N-terminal ARM-like repeat domain-containing protein</fullName>
    </submittedName>
</protein>
<dbReference type="Pfam" id="PF16416">
    <property type="entry name" value="GUN4_N"/>
    <property type="match status" value="1"/>
</dbReference>
<dbReference type="Proteomes" id="UP001231370">
    <property type="component" value="Unassembled WGS sequence"/>
</dbReference>
<dbReference type="Gene3D" id="1.10.10.1770">
    <property type="entry name" value="Gun4-like"/>
    <property type="match status" value="1"/>
</dbReference>
<evidence type="ECO:0000259" key="1">
    <source>
        <dbReference type="Pfam" id="PF05419"/>
    </source>
</evidence>
<dbReference type="Gene3D" id="1.25.40.620">
    <property type="match status" value="1"/>
</dbReference>
<proteinExistence type="predicted"/>
<gene>
    <name evidence="3" type="ORF">PJF56_05370</name>
</gene>
<reference evidence="3 4" key="1">
    <citation type="submission" date="2023-01" db="EMBL/GenBank/DDBJ databases">
        <title>Novel diversity within Roseofilum (Cyanobacteria; Desertifilaceae) from marine benthic mats with descriptions of four novel species.</title>
        <authorList>
            <person name="Wang Y."/>
            <person name="Berthold D.E."/>
            <person name="Hu J."/>
            <person name="Lefler F.W."/>
            <person name="Laughinghouse H.D. IV."/>
        </authorList>
    </citation>
    <scope>NUCLEOTIDE SEQUENCE [LARGE SCALE GENOMIC DNA]</scope>
    <source>
        <strain evidence="3 4">BLCC-M91</strain>
    </source>
</reference>
<keyword evidence="4" id="KW-1185">Reference proteome</keyword>
<accession>A0ABT7BGI6</accession>
<dbReference type="InterPro" id="IPR008629">
    <property type="entry name" value="GUN4-like"/>
</dbReference>
<dbReference type="InterPro" id="IPR032192">
    <property type="entry name" value="GUN4_N"/>
</dbReference>
<sequence>MDRKLPHLPPVVASFCGTMIPIKGFKDLIAVSVPELTDLEQLSTALSSSNGKTQLKTIETLSTLGSSGEQVLMDFLAKGDRHHPTWVQGTVFLKLRTSESAAVQEFLNREFPQGVVPLKSDRDIDYSPLQALLIEQKFLEGDRLTLLKMCELAGESAMTRKWLYFSEVNQFPRTDLRTINTLWLVYSEGKFGFSVQREIWLSLGKNWDKLWPKIQWRTGKAWTRYPSEFIWDLTAPKGHLPLTNQLRGVRVMNSLLSHPAWTD</sequence>
<feature type="domain" description="GUN4-like" evidence="1">
    <location>
        <begin position="120"/>
        <end position="259"/>
    </location>
</feature>
<evidence type="ECO:0000259" key="2">
    <source>
        <dbReference type="Pfam" id="PF16416"/>
    </source>
</evidence>
<comment type="caution">
    <text evidence="3">The sequence shown here is derived from an EMBL/GenBank/DDBJ whole genome shotgun (WGS) entry which is preliminary data.</text>
</comment>